<evidence type="ECO:0000256" key="1">
    <source>
        <dbReference type="SAM" id="MobiDB-lite"/>
    </source>
</evidence>
<dbReference type="Proteomes" id="UP001314170">
    <property type="component" value="Unassembled WGS sequence"/>
</dbReference>
<feature type="region of interest" description="Disordered" evidence="1">
    <location>
        <begin position="223"/>
        <end position="252"/>
    </location>
</feature>
<feature type="region of interest" description="Disordered" evidence="1">
    <location>
        <begin position="1"/>
        <end position="105"/>
    </location>
</feature>
<reference evidence="2 3" key="1">
    <citation type="submission" date="2024-01" db="EMBL/GenBank/DDBJ databases">
        <authorList>
            <person name="Waweru B."/>
        </authorList>
    </citation>
    <scope>NUCLEOTIDE SEQUENCE [LARGE SCALE GENOMIC DNA]</scope>
</reference>
<sequence>MTLMDIGVLHGHVPSPTPDSVAVEDRSDVDTEVESIPRIPKGNQPLGPNSFGSPSDLGPIKPLDAEQVSSSSTNSVHHRGDLRLGNPPRATEPTRVPGTLPTTYLIKTPNRSSRMRHYAKVSMRAESREKGRRPNQSLIDRGAIVVPVQQAIPLRRNATRRHRLDGYSSIRVQAWYSHCSISNFNSNNMKIGKQKDKVTSGGAPLDIEEKVFVEELVLPNAHGATTRTSRGDGRARASTRMTTRSGGVKTRGGSRRVLTTTALENGILGLIVFCNRVVIFRTRSGFGDSRLFKVDEDGVLVYEEWTLEMELQWIGSSEGLVRVMREKRVRYGWWPEMKEEEGGYGGGDE</sequence>
<name>A0AAV1R7Q4_9ROSI</name>
<evidence type="ECO:0000313" key="3">
    <source>
        <dbReference type="Proteomes" id="UP001314170"/>
    </source>
</evidence>
<proteinExistence type="predicted"/>
<gene>
    <name evidence="2" type="ORF">DCAF_LOCUS6717</name>
</gene>
<organism evidence="2 3">
    <name type="scientific">Dovyalis caffra</name>
    <dbReference type="NCBI Taxonomy" id="77055"/>
    <lineage>
        <taxon>Eukaryota</taxon>
        <taxon>Viridiplantae</taxon>
        <taxon>Streptophyta</taxon>
        <taxon>Embryophyta</taxon>
        <taxon>Tracheophyta</taxon>
        <taxon>Spermatophyta</taxon>
        <taxon>Magnoliopsida</taxon>
        <taxon>eudicotyledons</taxon>
        <taxon>Gunneridae</taxon>
        <taxon>Pentapetalae</taxon>
        <taxon>rosids</taxon>
        <taxon>fabids</taxon>
        <taxon>Malpighiales</taxon>
        <taxon>Salicaceae</taxon>
        <taxon>Flacourtieae</taxon>
        <taxon>Dovyalis</taxon>
    </lineage>
</organism>
<protein>
    <submittedName>
        <fullName evidence="2">Uncharacterized protein</fullName>
    </submittedName>
</protein>
<evidence type="ECO:0000313" key="2">
    <source>
        <dbReference type="EMBL" id="CAK7328970.1"/>
    </source>
</evidence>
<feature type="compositionally biased region" description="Low complexity" evidence="1">
    <location>
        <begin position="236"/>
        <end position="247"/>
    </location>
</feature>
<accession>A0AAV1R7Q4</accession>
<dbReference type="EMBL" id="CAWUPB010000905">
    <property type="protein sequence ID" value="CAK7328970.1"/>
    <property type="molecule type" value="Genomic_DNA"/>
</dbReference>
<keyword evidence="3" id="KW-1185">Reference proteome</keyword>
<comment type="caution">
    <text evidence="2">The sequence shown here is derived from an EMBL/GenBank/DDBJ whole genome shotgun (WGS) entry which is preliminary data.</text>
</comment>
<dbReference type="AlphaFoldDB" id="A0AAV1R7Q4"/>